<dbReference type="InterPro" id="IPR001245">
    <property type="entry name" value="Ser-Thr/Tyr_kinase_cat_dom"/>
</dbReference>
<keyword evidence="3" id="KW-0547">Nucleotide-binding</keyword>
<dbReference type="InterPro" id="IPR000719">
    <property type="entry name" value="Prot_kinase_dom"/>
</dbReference>
<evidence type="ECO:0000256" key="4">
    <source>
        <dbReference type="ARBA" id="ARBA00022777"/>
    </source>
</evidence>
<evidence type="ECO:0000256" key="5">
    <source>
        <dbReference type="ARBA" id="ARBA00022840"/>
    </source>
</evidence>
<dbReference type="EMBL" id="JAAIUW010000010">
    <property type="protein sequence ID" value="KAF7811115.1"/>
    <property type="molecule type" value="Genomic_DNA"/>
</dbReference>
<evidence type="ECO:0000256" key="6">
    <source>
        <dbReference type="SAM" id="MobiDB-lite"/>
    </source>
</evidence>
<dbReference type="SUPFAM" id="SSF56112">
    <property type="entry name" value="Protein kinase-like (PK-like)"/>
    <property type="match status" value="1"/>
</dbReference>
<keyword evidence="2" id="KW-0808">Transferase</keyword>
<proteinExistence type="predicted"/>
<evidence type="ECO:0000313" key="8">
    <source>
        <dbReference type="EMBL" id="KAF7811115.1"/>
    </source>
</evidence>
<dbReference type="PANTHER" id="PTHR27002">
    <property type="entry name" value="RECEPTOR-LIKE SERINE/THREONINE-PROTEIN KINASE SD1-8"/>
    <property type="match status" value="1"/>
</dbReference>
<dbReference type="AlphaFoldDB" id="A0A834W605"/>
<keyword evidence="5" id="KW-0067">ATP-binding</keyword>
<name>A0A834W605_9FABA</name>
<dbReference type="Pfam" id="PF07714">
    <property type="entry name" value="PK_Tyr_Ser-Thr"/>
    <property type="match status" value="1"/>
</dbReference>
<keyword evidence="4 8" id="KW-0418">Kinase</keyword>
<feature type="domain" description="Protein kinase" evidence="7">
    <location>
        <begin position="1"/>
        <end position="85"/>
    </location>
</feature>
<dbReference type="InterPro" id="IPR011009">
    <property type="entry name" value="Kinase-like_dom_sf"/>
</dbReference>
<keyword evidence="1" id="KW-0723">Serine/threonine-protein kinase</keyword>
<evidence type="ECO:0000256" key="3">
    <source>
        <dbReference type="ARBA" id="ARBA00022741"/>
    </source>
</evidence>
<keyword evidence="8" id="KW-0675">Receptor</keyword>
<dbReference type="Proteomes" id="UP000634136">
    <property type="component" value="Unassembled WGS sequence"/>
</dbReference>
<evidence type="ECO:0000256" key="2">
    <source>
        <dbReference type="ARBA" id="ARBA00022679"/>
    </source>
</evidence>
<organism evidence="8 9">
    <name type="scientific">Senna tora</name>
    <dbReference type="NCBI Taxonomy" id="362788"/>
    <lineage>
        <taxon>Eukaryota</taxon>
        <taxon>Viridiplantae</taxon>
        <taxon>Streptophyta</taxon>
        <taxon>Embryophyta</taxon>
        <taxon>Tracheophyta</taxon>
        <taxon>Spermatophyta</taxon>
        <taxon>Magnoliopsida</taxon>
        <taxon>eudicotyledons</taxon>
        <taxon>Gunneridae</taxon>
        <taxon>Pentapetalae</taxon>
        <taxon>rosids</taxon>
        <taxon>fabids</taxon>
        <taxon>Fabales</taxon>
        <taxon>Fabaceae</taxon>
        <taxon>Caesalpinioideae</taxon>
        <taxon>Cassia clade</taxon>
        <taxon>Senna</taxon>
    </lineage>
</organism>
<dbReference type="PANTHER" id="PTHR27002:SF1073">
    <property type="entry name" value="CYSTEINE-RICH RECEPTOR-LIKE PROTEIN KINASE 29"/>
    <property type="match status" value="1"/>
</dbReference>
<keyword evidence="9" id="KW-1185">Reference proteome</keyword>
<dbReference type="OrthoDB" id="1426384at2759"/>
<reference evidence="8" key="1">
    <citation type="submission" date="2020-09" db="EMBL/GenBank/DDBJ databases">
        <title>Genome-Enabled Discovery of Anthraquinone Biosynthesis in Senna tora.</title>
        <authorList>
            <person name="Kang S.-H."/>
            <person name="Pandey R.P."/>
            <person name="Lee C.-M."/>
            <person name="Sim J.-S."/>
            <person name="Jeong J.-T."/>
            <person name="Choi B.-S."/>
            <person name="Jung M."/>
            <person name="Ginzburg D."/>
            <person name="Zhao K."/>
            <person name="Won S.Y."/>
            <person name="Oh T.-J."/>
            <person name="Yu Y."/>
            <person name="Kim N.-H."/>
            <person name="Lee O.R."/>
            <person name="Lee T.-H."/>
            <person name="Bashyal P."/>
            <person name="Kim T.-S."/>
            <person name="Lee W.-H."/>
            <person name="Kawkins C."/>
            <person name="Kim C.-K."/>
            <person name="Kim J.S."/>
            <person name="Ahn B.O."/>
            <person name="Rhee S.Y."/>
            <person name="Sohng J.K."/>
        </authorList>
    </citation>
    <scope>NUCLEOTIDE SEQUENCE</scope>
    <source>
        <tissue evidence="8">Leaf</tissue>
    </source>
</reference>
<dbReference type="Gene3D" id="1.10.510.10">
    <property type="entry name" value="Transferase(Phosphotransferase) domain 1"/>
    <property type="match status" value="1"/>
</dbReference>
<dbReference type="GO" id="GO:0005524">
    <property type="term" value="F:ATP binding"/>
    <property type="evidence" value="ECO:0007669"/>
    <property type="project" value="UniProtKB-KW"/>
</dbReference>
<evidence type="ECO:0000259" key="7">
    <source>
        <dbReference type="PROSITE" id="PS50011"/>
    </source>
</evidence>
<protein>
    <submittedName>
        <fullName evidence="8">Putative receptor-like protein kinase</fullName>
    </submittedName>
</protein>
<dbReference type="GO" id="GO:0004674">
    <property type="term" value="F:protein serine/threonine kinase activity"/>
    <property type="evidence" value="ECO:0007669"/>
    <property type="project" value="UniProtKB-KW"/>
</dbReference>
<dbReference type="PROSITE" id="PS50011">
    <property type="entry name" value="PROTEIN_KINASE_DOM"/>
    <property type="match status" value="1"/>
</dbReference>
<evidence type="ECO:0000256" key="1">
    <source>
        <dbReference type="ARBA" id="ARBA00022527"/>
    </source>
</evidence>
<comment type="caution">
    <text evidence="8">The sequence shown here is derived from an EMBL/GenBank/DDBJ whole genome shotgun (WGS) entry which is preliminary data.</text>
</comment>
<gene>
    <name evidence="8" type="ORF">G2W53_032091</name>
</gene>
<feature type="compositionally biased region" description="Low complexity" evidence="6">
    <location>
        <begin position="49"/>
        <end position="66"/>
    </location>
</feature>
<dbReference type="GO" id="GO:0005886">
    <property type="term" value="C:plasma membrane"/>
    <property type="evidence" value="ECO:0007669"/>
    <property type="project" value="TreeGrafter"/>
</dbReference>
<sequence length="85" mass="9328">MAPEYARHGQFSVKSDVFSFGVLILEIISGQKNGRFHNGENVEHLLSFNTSSSSSPYSTSSSDQNSKSVEVLSVNEVSISDLYPR</sequence>
<evidence type="ECO:0000313" key="9">
    <source>
        <dbReference type="Proteomes" id="UP000634136"/>
    </source>
</evidence>
<feature type="region of interest" description="Disordered" evidence="6">
    <location>
        <begin position="49"/>
        <end position="68"/>
    </location>
</feature>
<accession>A0A834W605</accession>